<protein>
    <recommendedName>
        <fullName evidence="11">Foldase protein PrsA</fullName>
        <ecNumber evidence="11">5.2.1.8</ecNumber>
    </recommendedName>
</protein>
<feature type="region of interest" description="Disordered" evidence="12">
    <location>
        <begin position="237"/>
        <end position="267"/>
    </location>
</feature>
<dbReference type="Pfam" id="PF13616">
    <property type="entry name" value="Rotamase_3"/>
    <property type="match status" value="1"/>
</dbReference>
<evidence type="ECO:0000256" key="6">
    <source>
        <dbReference type="ARBA" id="ARBA00023110"/>
    </source>
</evidence>
<keyword evidence="8 11" id="KW-0564">Palmitate</keyword>
<evidence type="ECO:0000256" key="9">
    <source>
        <dbReference type="ARBA" id="ARBA00023235"/>
    </source>
</evidence>
<dbReference type="GO" id="GO:0006457">
    <property type="term" value="P:protein folding"/>
    <property type="evidence" value="ECO:0007669"/>
    <property type="project" value="UniProtKB-UniRule"/>
</dbReference>
<dbReference type="InterPro" id="IPR050245">
    <property type="entry name" value="PrsA_foldase"/>
</dbReference>
<evidence type="ECO:0000259" key="14">
    <source>
        <dbReference type="PROSITE" id="PS50198"/>
    </source>
</evidence>
<dbReference type="PANTHER" id="PTHR47245">
    <property type="entry name" value="PEPTIDYLPROLYL ISOMERASE"/>
    <property type="match status" value="1"/>
</dbReference>
<organism evidence="15 16">
    <name type="scientific">Aerococcus kribbianus</name>
    <dbReference type="NCBI Taxonomy" id="2999064"/>
    <lineage>
        <taxon>Bacteria</taxon>
        <taxon>Bacillati</taxon>
        <taxon>Bacillota</taxon>
        <taxon>Bacilli</taxon>
        <taxon>Lactobacillales</taxon>
        <taxon>Aerococcaceae</taxon>
        <taxon>Aerococcus</taxon>
    </lineage>
</organism>
<keyword evidence="16" id="KW-1185">Reference proteome</keyword>
<evidence type="ECO:0000256" key="8">
    <source>
        <dbReference type="ARBA" id="ARBA00023139"/>
    </source>
</evidence>
<dbReference type="PROSITE" id="PS01096">
    <property type="entry name" value="PPIC_PPIASE_1"/>
    <property type="match status" value="1"/>
</dbReference>
<feature type="region of interest" description="Disordered" evidence="12">
    <location>
        <begin position="291"/>
        <end position="363"/>
    </location>
</feature>
<dbReference type="InterPro" id="IPR000297">
    <property type="entry name" value="PPIase_PpiC"/>
</dbReference>
<dbReference type="SUPFAM" id="SSF54534">
    <property type="entry name" value="FKBP-like"/>
    <property type="match status" value="1"/>
</dbReference>
<evidence type="ECO:0000256" key="7">
    <source>
        <dbReference type="ARBA" id="ARBA00023136"/>
    </source>
</evidence>
<dbReference type="Gene3D" id="3.10.50.40">
    <property type="match status" value="1"/>
</dbReference>
<evidence type="ECO:0000313" key="15">
    <source>
        <dbReference type="EMBL" id="MCZ0726079.1"/>
    </source>
</evidence>
<sequence length="363" mass="40508">MRLSKKIGLASLSLVSALALAACDQANSGDAIVTGKDIKITQEDFNQQLKDTSGSAVLQQMVLSDVFEKEVGEDKAKELQDQAKQQMALLKQQYKEDDKFKTVLASSGFDSEEAYQEQLYYYQLMSAAVSKNIPVSDEEVKAAYDNYEAPIEVSHILVKDEETAKNLIQQLDDGADFAELAKENSTDTSAANGGSLGEVSKGQMVKEFEDAAFQLDEGEYSKEPVKSEYGYHIIKVDKKKDKGSLEDEKGQLEDSIRQDKMQDTNTVKKVVQDLLNKYEIDIKDKDLEDALDDFQMQAEDQKDQDDKASGDNSNENNKDNKSDDKESDKDNESDDKESNKNANQSNDQNKDDQVDDDNSDKAE</sequence>
<dbReference type="EMBL" id="JAPRFR010000002">
    <property type="protein sequence ID" value="MCZ0726079.1"/>
    <property type="molecule type" value="Genomic_DNA"/>
</dbReference>
<feature type="compositionally biased region" description="Basic and acidic residues" evidence="12">
    <location>
        <begin position="299"/>
        <end position="309"/>
    </location>
</feature>
<feature type="signal peptide" evidence="13">
    <location>
        <begin position="1"/>
        <end position="21"/>
    </location>
</feature>
<dbReference type="GO" id="GO:0003755">
    <property type="term" value="F:peptidyl-prolyl cis-trans isomerase activity"/>
    <property type="evidence" value="ECO:0007669"/>
    <property type="project" value="UniProtKB-UniRule"/>
</dbReference>
<dbReference type="InterPro" id="IPR023058">
    <property type="entry name" value="PPIase_PpiC_CS"/>
</dbReference>
<reference evidence="15" key="1">
    <citation type="submission" date="2022-12" db="EMBL/GenBank/DDBJ databases">
        <title>Description and comparative metabolic analysis of Aerococcus sp. nov., isolated from the feces of a pig.</title>
        <authorList>
            <person name="Chang Y.-H."/>
        </authorList>
    </citation>
    <scope>NUCLEOTIDE SEQUENCE</scope>
    <source>
        <strain evidence="15">YH-aer222</strain>
    </source>
</reference>
<evidence type="ECO:0000313" key="16">
    <source>
        <dbReference type="Proteomes" id="UP001146670"/>
    </source>
</evidence>
<comment type="subcellular location">
    <subcellularLocation>
        <location evidence="2 11">Cell membrane</location>
        <topology evidence="2 11">Lipid-anchor</topology>
    </subcellularLocation>
</comment>
<keyword evidence="10 11" id="KW-0449">Lipoprotein</keyword>
<dbReference type="PROSITE" id="PS50198">
    <property type="entry name" value="PPIC_PPIASE_2"/>
    <property type="match status" value="1"/>
</dbReference>
<feature type="domain" description="PpiC" evidence="14">
    <location>
        <begin position="148"/>
        <end position="238"/>
    </location>
</feature>
<feature type="compositionally biased region" description="Acidic residues" evidence="12">
    <location>
        <begin position="353"/>
        <end position="363"/>
    </location>
</feature>
<name>A0A9X3FVP7_9LACT</name>
<proteinExistence type="inferred from homology"/>
<evidence type="ECO:0000256" key="4">
    <source>
        <dbReference type="ARBA" id="ARBA00022475"/>
    </source>
</evidence>
<evidence type="ECO:0000256" key="10">
    <source>
        <dbReference type="ARBA" id="ARBA00023288"/>
    </source>
</evidence>
<evidence type="ECO:0000256" key="3">
    <source>
        <dbReference type="ARBA" id="ARBA00006071"/>
    </source>
</evidence>
<comment type="function">
    <text evidence="11">Plays a major role in protein secretion by helping the post-translocational extracellular folding of several secreted proteins.</text>
</comment>
<dbReference type="Proteomes" id="UP001146670">
    <property type="component" value="Unassembled WGS sequence"/>
</dbReference>
<dbReference type="RefSeq" id="WP_268752407.1">
    <property type="nucleotide sequence ID" value="NZ_JAPRFQ010000002.1"/>
</dbReference>
<dbReference type="InterPro" id="IPR027304">
    <property type="entry name" value="Trigger_fact/SurA_dom_sf"/>
</dbReference>
<evidence type="ECO:0000256" key="12">
    <source>
        <dbReference type="SAM" id="MobiDB-lite"/>
    </source>
</evidence>
<dbReference type="PANTHER" id="PTHR47245:SF1">
    <property type="entry name" value="FOLDASE PROTEIN PRSA"/>
    <property type="match status" value="1"/>
</dbReference>
<keyword evidence="6 11" id="KW-0697">Rotamase</keyword>
<dbReference type="SUPFAM" id="SSF109998">
    <property type="entry name" value="Triger factor/SurA peptide-binding domain-like"/>
    <property type="match status" value="1"/>
</dbReference>
<dbReference type="PROSITE" id="PS51257">
    <property type="entry name" value="PROKAR_LIPOPROTEIN"/>
    <property type="match status" value="1"/>
</dbReference>
<keyword evidence="7 11" id="KW-0472">Membrane</keyword>
<dbReference type="AlphaFoldDB" id="A0A9X3FVP7"/>
<feature type="compositionally biased region" description="Basic and acidic residues" evidence="12">
    <location>
        <begin position="237"/>
        <end position="262"/>
    </location>
</feature>
<keyword evidence="9 11" id="KW-0413">Isomerase</keyword>
<dbReference type="InterPro" id="IPR023059">
    <property type="entry name" value="Foldase_PrsA"/>
</dbReference>
<evidence type="ECO:0000256" key="5">
    <source>
        <dbReference type="ARBA" id="ARBA00022729"/>
    </source>
</evidence>
<keyword evidence="5 11" id="KW-0732">Signal</keyword>
<feature type="chain" id="PRO_5040923165" description="Foldase protein PrsA" evidence="13">
    <location>
        <begin position="22"/>
        <end position="363"/>
    </location>
</feature>
<dbReference type="EC" id="5.2.1.8" evidence="11"/>
<accession>A0A9X3FVP7</accession>
<gene>
    <name evidence="11" type="primary">prsA</name>
    <name evidence="15" type="ORF">OW157_05765</name>
</gene>
<evidence type="ECO:0000256" key="1">
    <source>
        <dbReference type="ARBA" id="ARBA00000971"/>
    </source>
</evidence>
<comment type="caution">
    <text evidence="15">The sequence shown here is derived from an EMBL/GenBank/DDBJ whole genome shotgun (WGS) entry which is preliminary data.</text>
</comment>
<feature type="compositionally biased region" description="Basic and acidic residues" evidence="12">
    <location>
        <begin position="316"/>
        <end position="330"/>
    </location>
</feature>
<comment type="catalytic activity">
    <reaction evidence="1 11">
        <text>[protein]-peptidylproline (omega=180) = [protein]-peptidylproline (omega=0)</text>
        <dbReference type="Rhea" id="RHEA:16237"/>
        <dbReference type="Rhea" id="RHEA-COMP:10747"/>
        <dbReference type="Rhea" id="RHEA-COMP:10748"/>
        <dbReference type="ChEBI" id="CHEBI:83833"/>
        <dbReference type="ChEBI" id="CHEBI:83834"/>
        <dbReference type="EC" id="5.2.1.8"/>
    </reaction>
</comment>
<comment type="similarity">
    <text evidence="3 11">Belongs to the PrsA family.</text>
</comment>
<dbReference type="HAMAP" id="MF_01145">
    <property type="entry name" value="Foldase_PrsA"/>
    <property type="match status" value="1"/>
</dbReference>
<evidence type="ECO:0000256" key="11">
    <source>
        <dbReference type="HAMAP-Rule" id="MF_01145"/>
    </source>
</evidence>
<keyword evidence="4 11" id="KW-1003">Cell membrane</keyword>
<evidence type="ECO:0000256" key="2">
    <source>
        <dbReference type="ARBA" id="ARBA00004193"/>
    </source>
</evidence>
<dbReference type="InterPro" id="IPR046357">
    <property type="entry name" value="PPIase_dom_sf"/>
</dbReference>
<evidence type="ECO:0000256" key="13">
    <source>
        <dbReference type="SAM" id="SignalP"/>
    </source>
</evidence>
<dbReference type="GO" id="GO:0005886">
    <property type="term" value="C:plasma membrane"/>
    <property type="evidence" value="ECO:0007669"/>
    <property type="project" value="UniProtKB-SubCell"/>
</dbReference>